<organism evidence="2 3">
    <name type="scientific">Heyndrickxia acidicola</name>
    <dbReference type="NCBI Taxonomy" id="209389"/>
    <lineage>
        <taxon>Bacteria</taxon>
        <taxon>Bacillati</taxon>
        <taxon>Bacillota</taxon>
        <taxon>Bacilli</taxon>
        <taxon>Bacillales</taxon>
        <taxon>Bacillaceae</taxon>
        <taxon>Heyndrickxia</taxon>
    </lineage>
</organism>
<dbReference type="CDD" id="cd04301">
    <property type="entry name" value="NAT_SF"/>
    <property type="match status" value="1"/>
</dbReference>
<feature type="domain" description="N-acetyltransferase" evidence="1">
    <location>
        <begin position="130"/>
        <end position="269"/>
    </location>
</feature>
<evidence type="ECO:0000259" key="1">
    <source>
        <dbReference type="PROSITE" id="PS51186"/>
    </source>
</evidence>
<evidence type="ECO:0000313" key="2">
    <source>
        <dbReference type="EMBL" id="MED1202595.1"/>
    </source>
</evidence>
<dbReference type="InterPro" id="IPR000182">
    <property type="entry name" value="GNAT_dom"/>
</dbReference>
<evidence type="ECO:0000313" key="3">
    <source>
        <dbReference type="Proteomes" id="UP001341444"/>
    </source>
</evidence>
<dbReference type="Pfam" id="PF00583">
    <property type="entry name" value="Acetyltransf_1"/>
    <property type="match status" value="1"/>
</dbReference>
<accession>A0ABU6MDK6</accession>
<keyword evidence="3" id="KW-1185">Reference proteome</keyword>
<dbReference type="InterPro" id="IPR016181">
    <property type="entry name" value="Acyl_CoA_acyltransferase"/>
</dbReference>
<protein>
    <submittedName>
        <fullName evidence="2">GNAT family N-acetyltransferase</fullName>
    </submittedName>
</protein>
<dbReference type="RefSeq" id="WP_066267023.1">
    <property type="nucleotide sequence ID" value="NZ_JARMAB010000007.1"/>
</dbReference>
<dbReference type="SUPFAM" id="SSF55729">
    <property type="entry name" value="Acyl-CoA N-acyltransferases (Nat)"/>
    <property type="match status" value="1"/>
</dbReference>
<dbReference type="EMBL" id="JARMAB010000007">
    <property type="protein sequence ID" value="MED1202595.1"/>
    <property type="molecule type" value="Genomic_DNA"/>
</dbReference>
<dbReference type="Proteomes" id="UP001341444">
    <property type="component" value="Unassembled WGS sequence"/>
</dbReference>
<sequence>MQTQPLPGIGEAQINLQDILELDFEYLASFTNRLERPWGTLFYNVEQPVYFDANHAHVDKINENPGEMIDEVLDFYTSKNLVPRFYIYNLEEQQNLFSALEEKGFKVEELESPVQLWNGLQLKQQCREDVVIERVGDHNFHEALEIECSIDELGGRAVREKSFPEEYSHPAFTHYLLRYKGTACATACIFASNHIARLETVATLKAFRGKGLIGELISFIQKEVKNSGYEKLWVHPINDRVAKVYQRYGFENAGNLKMKHAYYSGRSITEIQNS</sequence>
<dbReference type="PROSITE" id="PS51186">
    <property type="entry name" value="GNAT"/>
    <property type="match status" value="1"/>
</dbReference>
<proteinExistence type="predicted"/>
<dbReference type="Gene3D" id="3.40.630.30">
    <property type="match status" value="1"/>
</dbReference>
<gene>
    <name evidence="2" type="ORF">P4T90_05750</name>
</gene>
<name>A0ABU6MDK6_9BACI</name>
<comment type="caution">
    <text evidence="2">The sequence shown here is derived from an EMBL/GenBank/DDBJ whole genome shotgun (WGS) entry which is preliminary data.</text>
</comment>
<reference evidence="2 3" key="1">
    <citation type="submission" date="2023-03" db="EMBL/GenBank/DDBJ databases">
        <title>Bacillus Genome Sequencing.</title>
        <authorList>
            <person name="Dunlap C."/>
        </authorList>
    </citation>
    <scope>NUCLEOTIDE SEQUENCE [LARGE SCALE GENOMIC DNA]</scope>
    <source>
        <strain evidence="2 3">B-23453</strain>
    </source>
</reference>